<evidence type="ECO:0000256" key="4">
    <source>
        <dbReference type="ARBA" id="ARBA00023242"/>
    </source>
</evidence>
<name>A0A9P7K6H1_9AGAR</name>
<dbReference type="PROSITE" id="PS50071">
    <property type="entry name" value="HOMEOBOX_2"/>
    <property type="match status" value="1"/>
</dbReference>
<evidence type="ECO:0000256" key="3">
    <source>
        <dbReference type="ARBA" id="ARBA00023155"/>
    </source>
</evidence>
<dbReference type="AlphaFoldDB" id="A0A9P7K6H1"/>
<dbReference type="PANTHER" id="PTHR24340">
    <property type="entry name" value="HOMEOBOX PROTEIN NKX"/>
    <property type="match status" value="1"/>
</dbReference>
<dbReference type="Proteomes" id="UP000775547">
    <property type="component" value="Unassembled WGS sequence"/>
</dbReference>
<protein>
    <recommendedName>
        <fullName evidence="8">Homeobox domain-containing protein</fullName>
    </recommendedName>
</protein>
<feature type="DNA-binding region" description="Homeobox" evidence="5">
    <location>
        <begin position="143"/>
        <end position="202"/>
    </location>
</feature>
<evidence type="ECO:0000256" key="2">
    <source>
        <dbReference type="ARBA" id="ARBA00023125"/>
    </source>
</evidence>
<dbReference type="InterPro" id="IPR009057">
    <property type="entry name" value="Homeodomain-like_sf"/>
</dbReference>
<evidence type="ECO:0000256" key="7">
    <source>
        <dbReference type="SAM" id="MobiDB-lite"/>
    </source>
</evidence>
<dbReference type="GO" id="GO:0030154">
    <property type="term" value="P:cell differentiation"/>
    <property type="evidence" value="ECO:0007669"/>
    <property type="project" value="TreeGrafter"/>
</dbReference>
<reference evidence="9" key="2">
    <citation type="submission" date="2021-10" db="EMBL/GenBank/DDBJ databases">
        <title>Phylogenomics reveals ancestral predisposition of the termite-cultivated fungus Termitomyces towards a domesticated lifestyle.</title>
        <authorList>
            <person name="Auxier B."/>
            <person name="Grum-Grzhimaylo A."/>
            <person name="Cardenas M.E."/>
            <person name="Lodge J.D."/>
            <person name="Laessoe T."/>
            <person name="Pedersen O."/>
            <person name="Smith M.E."/>
            <person name="Kuyper T.W."/>
            <person name="Franco-Molano E.A."/>
            <person name="Baroni T.J."/>
            <person name="Aanen D.K."/>
        </authorList>
    </citation>
    <scope>NUCLEOTIDE SEQUENCE</scope>
    <source>
        <strain evidence="9">AP01</strain>
        <tissue evidence="9">Mycelium</tissue>
    </source>
</reference>
<dbReference type="Gene3D" id="1.10.10.60">
    <property type="entry name" value="Homeodomain-like"/>
    <property type="match status" value="1"/>
</dbReference>
<feature type="compositionally biased region" description="Polar residues" evidence="7">
    <location>
        <begin position="388"/>
        <end position="397"/>
    </location>
</feature>
<dbReference type="OrthoDB" id="6159439at2759"/>
<dbReference type="GO" id="GO:0005634">
    <property type="term" value="C:nucleus"/>
    <property type="evidence" value="ECO:0007669"/>
    <property type="project" value="UniProtKB-SubCell"/>
</dbReference>
<evidence type="ECO:0000256" key="1">
    <source>
        <dbReference type="ARBA" id="ARBA00004123"/>
    </source>
</evidence>
<accession>A0A9P7K6H1</accession>
<proteinExistence type="predicted"/>
<keyword evidence="4 5" id="KW-0539">Nucleus</keyword>
<dbReference type="PROSITE" id="PS00027">
    <property type="entry name" value="HOMEOBOX_1"/>
    <property type="match status" value="1"/>
</dbReference>
<evidence type="ECO:0000256" key="6">
    <source>
        <dbReference type="RuleBase" id="RU000682"/>
    </source>
</evidence>
<dbReference type="CDD" id="cd00086">
    <property type="entry name" value="homeodomain"/>
    <property type="match status" value="1"/>
</dbReference>
<dbReference type="InterPro" id="IPR001356">
    <property type="entry name" value="HD"/>
</dbReference>
<dbReference type="SMART" id="SM00389">
    <property type="entry name" value="HOX"/>
    <property type="match status" value="1"/>
</dbReference>
<keyword evidence="10" id="KW-1185">Reference proteome</keyword>
<keyword evidence="3 5" id="KW-0371">Homeobox</keyword>
<organism evidence="9 10">
    <name type="scientific">Asterophora parasitica</name>
    <dbReference type="NCBI Taxonomy" id="117018"/>
    <lineage>
        <taxon>Eukaryota</taxon>
        <taxon>Fungi</taxon>
        <taxon>Dikarya</taxon>
        <taxon>Basidiomycota</taxon>
        <taxon>Agaricomycotina</taxon>
        <taxon>Agaricomycetes</taxon>
        <taxon>Agaricomycetidae</taxon>
        <taxon>Agaricales</taxon>
        <taxon>Tricholomatineae</taxon>
        <taxon>Lyophyllaceae</taxon>
        <taxon>Asterophora</taxon>
    </lineage>
</organism>
<dbReference type="InterPro" id="IPR050394">
    <property type="entry name" value="Homeobox_NK-like"/>
</dbReference>
<keyword evidence="2 5" id="KW-0238">DNA-binding</keyword>
<gene>
    <name evidence="9" type="ORF">DXG03_000880</name>
</gene>
<dbReference type="EMBL" id="JABCKV010001098">
    <property type="protein sequence ID" value="KAG5640166.1"/>
    <property type="molecule type" value="Genomic_DNA"/>
</dbReference>
<reference evidence="9" key="1">
    <citation type="submission" date="2020-07" db="EMBL/GenBank/DDBJ databases">
        <authorList>
            <person name="Nieuwenhuis M."/>
            <person name="Van De Peppel L.J.J."/>
        </authorList>
    </citation>
    <scope>NUCLEOTIDE SEQUENCE</scope>
    <source>
        <strain evidence="9">AP01</strain>
        <tissue evidence="9">Mycelium</tissue>
    </source>
</reference>
<feature type="region of interest" description="Disordered" evidence="7">
    <location>
        <begin position="388"/>
        <end position="423"/>
    </location>
</feature>
<sequence>MACLQMSYQDTFKRISAVAHGIRTVCKTDNIPLSVPQSPTASTSHASQVLRLPFPEIPAVLESAPCSPDVKASIKAAFLQGAGRIRDNCQSKYSNMAKLLPSNPSKAASIIAFFERQYREQIVALEELTIAKVRQQPPHVDNSAKAKTVFNREFIPLLETYFNYNAYPSALDRATLARKSMMTPRQIEVWFQNHRNRAKKEGRPLKKLASDPLPLEISMKPLERKMSFFVIPEDQRQDPSCVPQPKEADLEAEVVTSEERDLAAKFNFHPPPHAFPSAYPPNCDYNPFPTRAGTYKFPAPIWYRTPATPRRLSKIAVKMDEFIEDFSIKLHLRVPALKQERQMQPCAGSMPALPILEADGTLPNRPCTLVPPPSLPIAKSILPAYNSRASSTPQQYPHSPKNRRPSQAHPQEHEHRTPPWKPRSIRGLATTLAVLFIYHHPLVVLTRIVRFRPASLLV</sequence>
<evidence type="ECO:0000259" key="8">
    <source>
        <dbReference type="PROSITE" id="PS50071"/>
    </source>
</evidence>
<comment type="caution">
    <text evidence="9">The sequence shown here is derived from an EMBL/GenBank/DDBJ whole genome shotgun (WGS) entry which is preliminary data.</text>
</comment>
<feature type="domain" description="Homeobox" evidence="8">
    <location>
        <begin position="141"/>
        <end position="201"/>
    </location>
</feature>
<dbReference type="GO" id="GO:0000981">
    <property type="term" value="F:DNA-binding transcription factor activity, RNA polymerase II-specific"/>
    <property type="evidence" value="ECO:0007669"/>
    <property type="project" value="InterPro"/>
</dbReference>
<comment type="subcellular location">
    <subcellularLocation>
        <location evidence="1 5 6">Nucleus</location>
    </subcellularLocation>
</comment>
<dbReference type="InterPro" id="IPR017970">
    <property type="entry name" value="Homeobox_CS"/>
</dbReference>
<dbReference type="Pfam" id="PF00046">
    <property type="entry name" value="Homeodomain"/>
    <property type="match status" value="1"/>
</dbReference>
<dbReference type="GO" id="GO:0000978">
    <property type="term" value="F:RNA polymerase II cis-regulatory region sequence-specific DNA binding"/>
    <property type="evidence" value="ECO:0007669"/>
    <property type="project" value="TreeGrafter"/>
</dbReference>
<evidence type="ECO:0000256" key="5">
    <source>
        <dbReference type="PROSITE-ProRule" id="PRU00108"/>
    </source>
</evidence>
<evidence type="ECO:0000313" key="10">
    <source>
        <dbReference type="Proteomes" id="UP000775547"/>
    </source>
</evidence>
<dbReference type="SUPFAM" id="SSF46689">
    <property type="entry name" value="Homeodomain-like"/>
    <property type="match status" value="1"/>
</dbReference>
<evidence type="ECO:0000313" key="9">
    <source>
        <dbReference type="EMBL" id="KAG5640166.1"/>
    </source>
</evidence>